<evidence type="ECO:0000259" key="1">
    <source>
        <dbReference type="Pfam" id="PF07007"/>
    </source>
</evidence>
<dbReference type="OrthoDB" id="7340239at2"/>
<name>A0A346A380_9HYPH</name>
<dbReference type="Gene3D" id="1.20.1270.180">
    <property type="match status" value="1"/>
</dbReference>
<dbReference type="PANTHER" id="PTHR39176:SF1">
    <property type="entry name" value="PERIPLASMIC PROTEIN"/>
    <property type="match status" value="1"/>
</dbReference>
<dbReference type="AlphaFoldDB" id="A0A346A380"/>
<gene>
    <name evidence="2" type="ORF">DW352_25720</name>
</gene>
<keyword evidence="3" id="KW-1185">Reference proteome</keyword>
<dbReference type="KEGG" id="ptaw:DW352_25720"/>
<feature type="domain" description="Lysozyme inhibitor LprI-like N-terminal" evidence="1">
    <location>
        <begin position="1"/>
        <end position="80"/>
    </location>
</feature>
<protein>
    <submittedName>
        <fullName evidence="2">DUF1311 domain-containing protein</fullName>
    </submittedName>
</protein>
<reference evidence="2 3" key="1">
    <citation type="submission" date="2018-07" db="EMBL/GenBank/DDBJ databases">
        <authorList>
            <person name="Quirk P.G."/>
            <person name="Krulwich T.A."/>
        </authorList>
    </citation>
    <scope>NUCLEOTIDE SEQUENCE [LARGE SCALE GENOMIC DNA]</scope>
    <source>
        <strain evidence="2 3">CC-BB4</strain>
    </source>
</reference>
<evidence type="ECO:0000313" key="2">
    <source>
        <dbReference type="EMBL" id="AXK83627.1"/>
    </source>
</evidence>
<dbReference type="InterPro" id="IPR009739">
    <property type="entry name" value="LprI-like_N"/>
</dbReference>
<sequence length="87" mass="9870">MVECLKGKTAQWDKRLNAAYKSALDAAQGKQREQLRTAQRLWLQYRDANCLYYGLGEGTIARIEAGDCMLRMTKSRALELEGKDEGN</sequence>
<organism evidence="2 3">
    <name type="scientific">Pseudolabrys taiwanensis</name>
    <dbReference type="NCBI Taxonomy" id="331696"/>
    <lineage>
        <taxon>Bacteria</taxon>
        <taxon>Pseudomonadati</taxon>
        <taxon>Pseudomonadota</taxon>
        <taxon>Alphaproteobacteria</taxon>
        <taxon>Hyphomicrobiales</taxon>
        <taxon>Xanthobacteraceae</taxon>
        <taxon>Pseudolabrys</taxon>
    </lineage>
</organism>
<dbReference type="Proteomes" id="UP000254889">
    <property type="component" value="Chromosome"/>
</dbReference>
<accession>A0A346A380</accession>
<proteinExistence type="predicted"/>
<dbReference type="EMBL" id="CP031417">
    <property type="protein sequence ID" value="AXK83627.1"/>
    <property type="molecule type" value="Genomic_DNA"/>
</dbReference>
<dbReference type="Pfam" id="PF07007">
    <property type="entry name" value="LprI"/>
    <property type="match status" value="1"/>
</dbReference>
<evidence type="ECO:0000313" key="3">
    <source>
        <dbReference type="Proteomes" id="UP000254889"/>
    </source>
</evidence>
<dbReference type="PANTHER" id="PTHR39176">
    <property type="entry name" value="PERIPLASMIC PROTEIN-RELATED"/>
    <property type="match status" value="1"/>
</dbReference>